<protein>
    <submittedName>
        <fullName evidence="1">Uncharacterized protein</fullName>
    </submittedName>
</protein>
<accession>A0A0F9GY71</accession>
<comment type="caution">
    <text evidence="1">The sequence shown here is derived from an EMBL/GenBank/DDBJ whole genome shotgun (WGS) entry which is preliminary data.</text>
</comment>
<sequence>MTLVIIMHKVRSTFIKDPRLRKIRKNLRDLIITATRERMREVMDSDWKQYKELKQALNKSICRCYSCRRSDLDMTYSPRFKAWYCFICYDRGILQLENLTDEELIRLE</sequence>
<organism evidence="1">
    <name type="scientific">marine sediment metagenome</name>
    <dbReference type="NCBI Taxonomy" id="412755"/>
    <lineage>
        <taxon>unclassified sequences</taxon>
        <taxon>metagenomes</taxon>
        <taxon>ecological metagenomes</taxon>
    </lineage>
</organism>
<dbReference type="AlphaFoldDB" id="A0A0F9GY71"/>
<evidence type="ECO:0000313" key="1">
    <source>
        <dbReference type="EMBL" id="KKL74270.1"/>
    </source>
</evidence>
<name>A0A0F9GY71_9ZZZZ</name>
<dbReference type="EMBL" id="LAZR01024710">
    <property type="protein sequence ID" value="KKL74270.1"/>
    <property type="molecule type" value="Genomic_DNA"/>
</dbReference>
<proteinExistence type="predicted"/>
<reference evidence="1" key="1">
    <citation type="journal article" date="2015" name="Nature">
        <title>Complex archaea that bridge the gap between prokaryotes and eukaryotes.</title>
        <authorList>
            <person name="Spang A."/>
            <person name="Saw J.H."/>
            <person name="Jorgensen S.L."/>
            <person name="Zaremba-Niedzwiedzka K."/>
            <person name="Martijn J."/>
            <person name="Lind A.E."/>
            <person name="van Eijk R."/>
            <person name="Schleper C."/>
            <person name="Guy L."/>
            <person name="Ettema T.J."/>
        </authorList>
    </citation>
    <scope>NUCLEOTIDE SEQUENCE</scope>
</reference>
<gene>
    <name evidence="1" type="ORF">LCGC14_2066570</name>
</gene>